<accession>A0A9J5YG11</accession>
<gene>
    <name evidence="2" type="ORF">H5410_030555</name>
</gene>
<sequence length="82" mass="8583">MGCRSTVGHLKGHIKFCGQVLLAGGALDIGLIRDEANMAVSRRETQVDVPPLDAYPADTIRQAQGGDPSIPDHTNTVPASSS</sequence>
<evidence type="ECO:0000256" key="1">
    <source>
        <dbReference type="SAM" id="MobiDB-lite"/>
    </source>
</evidence>
<proteinExistence type="predicted"/>
<dbReference type="Proteomes" id="UP000824120">
    <property type="component" value="Chromosome 6"/>
</dbReference>
<dbReference type="EMBL" id="JACXVP010000006">
    <property type="protein sequence ID" value="KAG5599185.1"/>
    <property type="molecule type" value="Genomic_DNA"/>
</dbReference>
<organism evidence="2 3">
    <name type="scientific">Solanum commersonii</name>
    <name type="common">Commerson's wild potato</name>
    <name type="synonym">Commerson's nightshade</name>
    <dbReference type="NCBI Taxonomy" id="4109"/>
    <lineage>
        <taxon>Eukaryota</taxon>
        <taxon>Viridiplantae</taxon>
        <taxon>Streptophyta</taxon>
        <taxon>Embryophyta</taxon>
        <taxon>Tracheophyta</taxon>
        <taxon>Spermatophyta</taxon>
        <taxon>Magnoliopsida</taxon>
        <taxon>eudicotyledons</taxon>
        <taxon>Gunneridae</taxon>
        <taxon>Pentapetalae</taxon>
        <taxon>asterids</taxon>
        <taxon>lamiids</taxon>
        <taxon>Solanales</taxon>
        <taxon>Solanaceae</taxon>
        <taxon>Solanoideae</taxon>
        <taxon>Solaneae</taxon>
        <taxon>Solanum</taxon>
    </lineage>
</organism>
<name>A0A9J5YG11_SOLCO</name>
<comment type="caution">
    <text evidence="2">The sequence shown here is derived from an EMBL/GenBank/DDBJ whole genome shotgun (WGS) entry which is preliminary data.</text>
</comment>
<reference evidence="2 3" key="1">
    <citation type="submission" date="2020-09" db="EMBL/GenBank/DDBJ databases">
        <title>De no assembly of potato wild relative species, Solanum commersonii.</title>
        <authorList>
            <person name="Cho K."/>
        </authorList>
    </citation>
    <scope>NUCLEOTIDE SEQUENCE [LARGE SCALE GENOMIC DNA]</scope>
    <source>
        <strain evidence="2">LZ3.2</strain>
        <tissue evidence="2">Leaf</tissue>
    </source>
</reference>
<feature type="compositionally biased region" description="Polar residues" evidence="1">
    <location>
        <begin position="72"/>
        <end position="82"/>
    </location>
</feature>
<dbReference type="AlphaFoldDB" id="A0A9J5YG11"/>
<protein>
    <submittedName>
        <fullName evidence="2">Uncharacterized protein</fullName>
    </submittedName>
</protein>
<keyword evidence="3" id="KW-1185">Reference proteome</keyword>
<evidence type="ECO:0000313" key="2">
    <source>
        <dbReference type="EMBL" id="KAG5599185.1"/>
    </source>
</evidence>
<evidence type="ECO:0000313" key="3">
    <source>
        <dbReference type="Proteomes" id="UP000824120"/>
    </source>
</evidence>
<feature type="region of interest" description="Disordered" evidence="1">
    <location>
        <begin position="61"/>
        <end position="82"/>
    </location>
</feature>